<gene>
    <name evidence="2" type="ORF">H310_01624</name>
</gene>
<feature type="compositionally biased region" description="Polar residues" evidence="1">
    <location>
        <begin position="77"/>
        <end position="90"/>
    </location>
</feature>
<evidence type="ECO:0000313" key="2">
    <source>
        <dbReference type="EMBL" id="ETW09200.1"/>
    </source>
</evidence>
<protein>
    <submittedName>
        <fullName evidence="2">Uncharacterized protein</fullName>
    </submittedName>
</protein>
<feature type="compositionally biased region" description="Polar residues" evidence="1">
    <location>
        <begin position="102"/>
        <end position="113"/>
    </location>
</feature>
<dbReference type="VEuPathDB" id="FungiDB:H310_01624"/>
<accession>A0A024UTB5</accession>
<sequence length="123" mass="13564">MRVTLSPRPLHVLGRHLRYRHVRPTFQFSPSYHVHSAATNVEADFATSPSGSFSRNQIWFSIHVRYKNSGKVAAHTTTSSFQYRTTAAGPSSSMSTSSTSSGDAITCSSNGPSRTRYHVMQPC</sequence>
<reference evidence="2" key="1">
    <citation type="submission" date="2013-12" db="EMBL/GenBank/DDBJ databases">
        <title>The Genome Sequence of Aphanomyces invadans NJM9701.</title>
        <authorList>
            <consortium name="The Broad Institute Genomics Platform"/>
            <person name="Russ C."/>
            <person name="Tyler B."/>
            <person name="van West P."/>
            <person name="Dieguez-Uribeondo J."/>
            <person name="Young S.K."/>
            <person name="Zeng Q."/>
            <person name="Gargeya S."/>
            <person name="Fitzgerald M."/>
            <person name="Abouelleil A."/>
            <person name="Alvarado L."/>
            <person name="Chapman S.B."/>
            <person name="Gainer-Dewar J."/>
            <person name="Goldberg J."/>
            <person name="Griggs A."/>
            <person name="Gujja S."/>
            <person name="Hansen M."/>
            <person name="Howarth C."/>
            <person name="Imamovic A."/>
            <person name="Ireland A."/>
            <person name="Larimer J."/>
            <person name="McCowan C."/>
            <person name="Murphy C."/>
            <person name="Pearson M."/>
            <person name="Poon T.W."/>
            <person name="Priest M."/>
            <person name="Roberts A."/>
            <person name="Saif S."/>
            <person name="Shea T."/>
            <person name="Sykes S."/>
            <person name="Wortman J."/>
            <person name="Nusbaum C."/>
            <person name="Birren B."/>
        </authorList>
    </citation>
    <scope>NUCLEOTIDE SEQUENCE [LARGE SCALE GENOMIC DNA]</scope>
    <source>
        <strain evidence="2">NJM9701</strain>
    </source>
</reference>
<proteinExistence type="predicted"/>
<feature type="compositionally biased region" description="Low complexity" evidence="1">
    <location>
        <begin position="91"/>
        <end position="101"/>
    </location>
</feature>
<evidence type="ECO:0000256" key="1">
    <source>
        <dbReference type="SAM" id="MobiDB-lite"/>
    </source>
</evidence>
<dbReference type="AlphaFoldDB" id="A0A024UTB5"/>
<dbReference type="EMBL" id="KI913953">
    <property type="protein sequence ID" value="ETW09200.1"/>
    <property type="molecule type" value="Genomic_DNA"/>
</dbReference>
<organism evidence="2">
    <name type="scientific">Aphanomyces invadans</name>
    <dbReference type="NCBI Taxonomy" id="157072"/>
    <lineage>
        <taxon>Eukaryota</taxon>
        <taxon>Sar</taxon>
        <taxon>Stramenopiles</taxon>
        <taxon>Oomycota</taxon>
        <taxon>Saprolegniomycetes</taxon>
        <taxon>Saprolegniales</taxon>
        <taxon>Verrucalvaceae</taxon>
        <taxon>Aphanomyces</taxon>
    </lineage>
</organism>
<name>A0A024UTB5_9STRA</name>
<feature type="region of interest" description="Disordered" evidence="1">
    <location>
        <begin position="77"/>
        <end position="113"/>
    </location>
</feature>
<dbReference type="RefSeq" id="XP_008863005.1">
    <property type="nucleotide sequence ID" value="XM_008864783.1"/>
</dbReference>
<dbReference type="GeneID" id="20078674"/>